<gene>
    <name evidence="1" type="ORF">CAUJ_LOCUS8206</name>
</gene>
<dbReference type="EMBL" id="CAJGYM010000026">
    <property type="protein sequence ID" value="CAD6192287.1"/>
    <property type="molecule type" value="Genomic_DNA"/>
</dbReference>
<name>A0A8S1HA80_9PELO</name>
<evidence type="ECO:0000313" key="1">
    <source>
        <dbReference type="EMBL" id="CAD6192287.1"/>
    </source>
</evidence>
<comment type="caution">
    <text evidence="1">The sequence shown here is derived from an EMBL/GenBank/DDBJ whole genome shotgun (WGS) entry which is preliminary data.</text>
</comment>
<proteinExistence type="predicted"/>
<reference evidence="1" key="1">
    <citation type="submission" date="2020-10" db="EMBL/GenBank/DDBJ databases">
        <authorList>
            <person name="Kikuchi T."/>
        </authorList>
    </citation>
    <scope>NUCLEOTIDE SEQUENCE</scope>
    <source>
        <strain evidence="1">NKZ352</strain>
    </source>
</reference>
<protein>
    <submittedName>
        <fullName evidence="1">Uncharacterized protein</fullName>
    </submittedName>
</protein>
<dbReference type="AlphaFoldDB" id="A0A8S1HA80"/>
<accession>A0A8S1HA80</accession>
<evidence type="ECO:0000313" key="2">
    <source>
        <dbReference type="Proteomes" id="UP000835052"/>
    </source>
</evidence>
<sequence>MNMIYGDLSENEKALQVAATHPRDGHKHEKLEWRAKMMEMIALMRRKGWEKREVVDRRNLRLESSGVFDGAPLFPMAIASSFPQFFFSLHPNFRPRVEMVSIFLESLR</sequence>
<dbReference type="Proteomes" id="UP000835052">
    <property type="component" value="Unassembled WGS sequence"/>
</dbReference>
<organism evidence="1 2">
    <name type="scientific">Caenorhabditis auriculariae</name>
    <dbReference type="NCBI Taxonomy" id="2777116"/>
    <lineage>
        <taxon>Eukaryota</taxon>
        <taxon>Metazoa</taxon>
        <taxon>Ecdysozoa</taxon>
        <taxon>Nematoda</taxon>
        <taxon>Chromadorea</taxon>
        <taxon>Rhabditida</taxon>
        <taxon>Rhabditina</taxon>
        <taxon>Rhabditomorpha</taxon>
        <taxon>Rhabditoidea</taxon>
        <taxon>Rhabditidae</taxon>
        <taxon>Peloderinae</taxon>
        <taxon>Caenorhabditis</taxon>
    </lineage>
</organism>
<keyword evidence="2" id="KW-1185">Reference proteome</keyword>